<evidence type="ECO:0000256" key="1">
    <source>
        <dbReference type="SAM" id="Coils"/>
    </source>
</evidence>
<reference evidence="3 4" key="1">
    <citation type="submission" date="2016-03" db="EMBL/GenBank/DDBJ databases">
        <authorList>
            <person name="Ploux O."/>
        </authorList>
    </citation>
    <scope>NUCLEOTIDE SEQUENCE [LARGE SCALE GENOMIC DNA]</scope>
    <source>
        <strain evidence="3 4">R-45378</strain>
    </source>
</reference>
<protein>
    <recommendedName>
        <fullName evidence="5">DUF2076 domain-containing protein</fullName>
    </recommendedName>
</protein>
<comment type="caution">
    <text evidence="3">The sequence shown here is derived from an EMBL/GenBank/DDBJ whole genome shotgun (WGS) entry which is preliminary data.</text>
</comment>
<feature type="region of interest" description="Disordered" evidence="2">
    <location>
        <begin position="228"/>
        <end position="247"/>
    </location>
</feature>
<evidence type="ECO:0000256" key="2">
    <source>
        <dbReference type="SAM" id="MobiDB-lite"/>
    </source>
</evidence>
<evidence type="ECO:0000313" key="4">
    <source>
        <dbReference type="Proteomes" id="UP000077857"/>
    </source>
</evidence>
<sequence length="247" mass="25849">MPHIVAEPLNRADGLLRNRQAANILKNGAIRMNPQERDQLNLFLKQLAEARVGAKDAEAAQLIADSVAKQPDAAYLLVQRAMLLEQALNSAKSQIADLQQQLQTSAAAAPRGGFLSNDPWAQAPTAGGVPGAGNYQIPRNAPMPPQASAFGAGSSFLGNIATTAAGVVAGSFLYHGIESLLGGHHGGNEQSLWTQATHETPAEATVVNNYYGDDAVAAATADEHNDYGLDDLGQLDADDTGDDSGWI</sequence>
<organism evidence="3 4">
    <name type="scientific">Methylomonas koyamae</name>
    <dbReference type="NCBI Taxonomy" id="702114"/>
    <lineage>
        <taxon>Bacteria</taxon>
        <taxon>Pseudomonadati</taxon>
        <taxon>Pseudomonadota</taxon>
        <taxon>Gammaproteobacteria</taxon>
        <taxon>Methylococcales</taxon>
        <taxon>Methylococcaceae</taxon>
        <taxon>Methylomonas</taxon>
    </lineage>
</organism>
<dbReference type="AlphaFoldDB" id="A0A177NN30"/>
<proteinExistence type="predicted"/>
<feature type="coiled-coil region" evidence="1">
    <location>
        <begin position="81"/>
        <end position="108"/>
    </location>
</feature>
<dbReference type="EMBL" id="LUUJ01000050">
    <property type="protein sequence ID" value="OAI19271.1"/>
    <property type="molecule type" value="Genomic_DNA"/>
</dbReference>
<evidence type="ECO:0000313" key="3">
    <source>
        <dbReference type="EMBL" id="OAI19271.1"/>
    </source>
</evidence>
<feature type="compositionally biased region" description="Acidic residues" evidence="2">
    <location>
        <begin position="236"/>
        <end position="247"/>
    </location>
</feature>
<name>A0A177NN30_9GAMM</name>
<keyword evidence="1" id="KW-0175">Coiled coil</keyword>
<gene>
    <name evidence="3" type="ORF">A1507_07700</name>
</gene>
<dbReference type="InterPro" id="IPR018648">
    <property type="entry name" value="DUF2076"/>
</dbReference>
<dbReference type="Proteomes" id="UP000077857">
    <property type="component" value="Unassembled WGS sequence"/>
</dbReference>
<evidence type="ECO:0008006" key="5">
    <source>
        <dbReference type="Google" id="ProtNLM"/>
    </source>
</evidence>
<dbReference type="Pfam" id="PF09849">
    <property type="entry name" value="DUF2076"/>
    <property type="match status" value="1"/>
</dbReference>
<accession>A0A177NN30</accession>